<sequence length="125" mass="13133">MRKVLTNEPQLDIATEAAADTNGWVIIRATGELDLATAPRLLEHVTGLTEDHRCPHVVLDLADLGFCDSTGLGTLITLHKRMQAAAGVLVLAGLTGQPLDLLARTGMDRRLALAADVAAATARSA</sequence>
<dbReference type="CDD" id="cd07043">
    <property type="entry name" value="STAS_anti-anti-sigma_factors"/>
    <property type="match status" value="1"/>
</dbReference>
<dbReference type="Proteomes" id="UP000236723">
    <property type="component" value="Unassembled WGS sequence"/>
</dbReference>
<gene>
    <name evidence="4" type="ORF">SAMN04489712_13913</name>
</gene>
<protein>
    <recommendedName>
        <fullName evidence="2">Anti-sigma factor antagonist</fullName>
    </recommendedName>
</protein>
<dbReference type="InterPro" id="IPR002645">
    <property type="entry name" value="STAS_dom"/>
</dbReference>
<dbReference type="InterPro" id="IPR036513">
    <property type="entry name" value="STAS_dom_sf"/>
</dbReference>
<dbReference type="Gene3D" id="3.30.750.24">
    <property type="entry name" value="STAS domain"/>
    <property type="match status" value="1"/>
</dbReference>
<dbReference type="OrthoDB" id="3537403at2"/>
<comment type="similarity">
    <text evidence="1 2">Belongs to the anti-sigma-factor antagonist family.</text>
</comment>
<evidence type="ECO:0000256" key="1">
    <source>
        <dbReference type="ARBA" id="ARBA00009013"/>
    </source>
</evidence>
<dbReference type="GO" id="GO:0043856">
    <property type="term" value="F:anti-sigma factor antagonist activity"/>
    <property type="evidence" value="ECO:0007669"/>
    <property type="project" value="InterPro"/>
</dbReference>
<proteinExistence type="inferred from homology"/>
<evidence type="ECO:0000313" key="5">
    <source>
        <dbReference type="Proteomes" id="UP000236723"/>
    </source>
</evidence>
<keyword evidence="5" id="KW-1185">Reference proteome</keyword>
<dbReference type="PROSITE" id="PS50801">
    <property type="entry name" value="STAS"/>
    <property type="match status" value="1"/>
</dbReference>
<evidence type="ECO:0000256" key="2">
    <source>
        <dbReference type="RuleBase" id="RU003749"/>
    </source>
</evidence>
<dbReference type="Pfam" id="PF01740">
    <property type="entry name" value="STAS"/>
    <property type="match status" value="1"/>
</dbReference>
<dbReference type="EMBL" id="FNVO01000039">
    <property type="protein sequence ID" value="SEG93489.1"/>
    <property type="molecule type" value="Genomic_DNA"/>
</dbReference>
<dbReference type="PANTHER" id="PTHR33495:SF2">
    <property type="entry name" value="ANTI-SIGMA FACTOR ANTAGONIST TM_1081-RELATED"/>
    <property type="match status" value="1"/>
</dbReference>
<dbReference type="PANTHER" id="PTHR33495">
    <property type="entry name" value="ANTI-SIGMA FACTOR ANTAGONIST TM_1081-RELATED-RELATED"/>
    <property type="match status" value="1"/>
</dbReference>
<evidence type="ECO:0000259" key="3">
    <source>
        <dbReference type="PROSITE" id="PS50801"/>
    </source>
</evidence>
<dbReference type="RefSeq" id="WP_103944654.1">
    <property type="nucleotide sequence ID" value="NZ_FNVO01000039.1"/>
</dbReference>
<feature type="domain" description="STAS" evidence="3">
    <location>
        <begin position="14"/>
        <end position="125"/>
    </location>
</feature>
<name>A0A1H6E8N6_9ACTN</name>
<organism evidence="4 5">
    <name type="scientific">Thermomonospora echinospora</name>
    <dbReference type="NCBI Taxonomy" id="1992"/>
    <lineage>
        <taxon>Bacteria</taxon>
        <taxon>Bacillati</taxon>
        <taxon>Actinomycetota</taxon>
        <taxon>Actinomycetes</taxon>
        <taxon>Streptosporangiales</taxon>
        <taxon>Thermomonosporaceae</taxon>
        <taxon>Thermomonospora</taxon>
    </lineage>
</organism>
<accession>A0A1H6E8N6</accession>
<evidence type="ECO:0000313" key="4">
    <source>
        <dbReference type="EMBL" id="SEG93489.1"/>
    </source>
</evidence>
<dbReference type="SUPFAM" id="SSF52091">
    <property type="entry name" value="SpoIIaa-like"/>
    <property type="match status" value="1"/>
</dbReference>
<dbReference type="AlphaFoldDB" id="A0A1H6E8N6"/>
<dbReference type="NCBIfam" id="TIGR00377">
    <property type="entry name" value="ant_ant_sig"/>
    <property type="match status" value="1"/>
</dbReference>
<dbReference type="InterPro" id="IPR003658">
    <property type="entry name" value="Anti-sigma_ant"/>
</dbReference>
<reference evidence="5" key="1">
    <citation type="submission" date="2016-10" db="EMBL/GenBank/DDBJ databases">
        <authorList>
            <person name="Varghese N."/>
            <person name="Submissions S."/>
        </authorList>
    </citation>
    <scope>NUCLEOTIDE SEQUENCE [LARGE SCALE GENOMIC DNA]</scope>
    <source>
        <strain evidence="5">DSM 43163</strain>
    </source>
</reference>